<keyword evidence="5" id="KW-1185">Reference proteome</keyword>
<dbReference type="OrthoDB" id="2376384at2"/>
<dbReference type="InterPro" id="IPR038719">
    <property type="entry name" value="Phycobilisome_asu/bsu_sf"/>
</dbReference>
<dbReference type="Proteomes" id="UP000018890">
    <property type="component" value="Unassembled WGS sequence"/>
</dbReference>
<dbReference type="AlphaFoldDB" id="W4Q199"/>
<keyword evidence="3" id="KW-0089">Bile pigment</keyword>
<dbReference type="SUPFAM" id="SSF46458">
    <property type="entry name" value="Globin-like"/>
    <property type="match status" value="1"/>
</dbReference>
<organism evidence="4 5">
    <name type="scientific">Halalkalibacter wakoensis JCM 9140</name>
    <dbReference type="NCBI Taxonomy" id="1236970"/>
    <lineage>
        <taxon>Bacteria</taxon>
        <taxon>Bacillati</taxon>
        <taxon>Bacillota</taxon>
        <taxon>Bacilli</taxon>
        <taxon>Bacillales</taxon>
        <taxon>Bacillaceae</taxon>
        <taxon>Halalkalibacter</taxon>
    </lineage>
</organism>
<accession>W4Q199</accession>
<evidence type="ECO:0000313" key="4">
    <source>
        <dbReference type="EMBL" id="GAE25856.1"/>
    </source>
</evidence>
<dbReference type="RefSeq" id="WP_034744878.1">
    <property type="nucleotide sequence ID" value="NZ_BAUT01000015.1"/>
</dbReference>
<evidence type="ECO:0000256" key="3">
    <source>
        <dbReference type="ARBA" id="ARBA00023307"/>
    </source>
</evidence>
<evidence type="ECO:0000256" key="1">
    <source>
        <dbReference type="ARBA" id="ARBA00008182"/>
    </source>
</evidence>
<evidence type="ECO:0000256" key="2">
    <source>
        <dbReference type="ARBA" id="ARBA00022991"/>
    </source>
</evidence>
<protein>
    <submittedName>
        <fullName evidence="4">Uncharacterized protein</fullName>
    </submittedName>
</protein>
<dbReference type="EMBL" id="BAUT01000015">
    <property type="protein sequence ID" value="GAE25856.1"/>
    <property type="molecule type" value="Genomic_DNA"/>
</dbReference>
<dbReference type="InterPro" id="IPR009050">
    <property type="entry name" value="Globin-like_sf"/>
</dbReference>
<evidence type="ECO:0000313" key="5">
    <source>
        <dbReference type="Proteomes" id="UP000018890"/>
    </source>
</evidence>
<reference evidence="4" key="1">
    <citation type="journal article" date="2014" name="Genome Announc.">
        <title>Draft Genome Sequences of Three Alkaliphilic Bacillus Strains, Bacillus wakoensis JCM 9140T, Bacillus akibai JCM 9157T, and Bacillus hemicellulosilyticus JCM 9152T.</title>
        <authorList>
            <person name="Yuki M."/>
            <person name="Oshima K."/>
            <person name="Suda W."/>
            <person name="Oshida Y."/>
            <person name="Kitamura K."/>
            <person name="Iida T."/>
            <person name="Hattori M."/>
            <person name="Ohkuma M."/>
        </authorList>
    </citation>
    <scope>NUCLEOTIDE SEQUENCE [LARGE SCALE GENOMIC DNA]</scope>
    <source>
        <strain evidence="4">JCM 9140</strain>
    </source>
</reference>
<gene>
    <name evidence="4" type="ORF">JCM9140_1877</name>
</gene>
<dbReference type="STRING" id="1236970.JCM9140_1877"/>
<comment type="similarity">
    <text evidence="1">Belongs to the phycobiliprotein family.</text>
</comment>
<dbReference type="Gene3D" id="1.10.490.20">
    <property type="entry name" value="Phycocyanins"/>
    <property type="match status" value="1"/>
</dbReference>
<comment type="caution">
    <text evidence="4">The sequence shown here is derived from an EMBL/GenBank/DDBJ whole genome shotgun (WGS) entry which is preliminary data.</text>
</comment>
<name>W4Q199_9BACI</name>
<keyword evidence="2" id="KW-0157">Chromophore</keyword>
<proteinExistence type="inferred from homology"/>
<sequence length="120" mass="14384">MTTFPFEQYPGLIDEIIDGIYTTYPELEERFGERGKIKCREDNEHHFNHLETAYLMKQSKIFTEYAIWLNNVLVSRGMKTEHLLDNFIRIKQTIKNKMDDERTPHFLSYLEDAINELTNH</sequence>